<gene>
    <name evidence="1" type="ORF">F9Z43_04115</name>
</gene>
<organism evidence="1 2">
    <name type="scientific">Pseudomonas monteilii</name>
    <dbReference type="NCBI Taxonomy" id="76759"/>
    <lineage>
        <taxon>Bacteria</taxon>
        <taxon>Pseudomonadati</taxon>
        <taxon>Pseudomonadota</taxon>
        <taxon>Gammaproteobacteria</taxon>
        <taxon>Pseudomonadales</taxon>
        <taxon>Pseudomonadaceae</taxon>
        <taxon>Pseudomonas</taxon>
    </lineage>
</organism>
<accession>A0A6G6UZS2</accession>
<dbReference type="Proteomes" id="UP000440965">
    <property type="component" value="Unassembled WGS sequence"/>
</dbReference>
<evidence type="ECO:0000313" key="2">
    <source>
        <dbReference type="Proteomes" id="UP000440965"/>
    </source>
</evidence>
<evidence type="ECO:0000313" key="1">
    <source>
        <dbReference type="EMBL" id="MVF48545.1"/>
    </source>
</evidence>
<protein>
    <submittedName>
        <fullName evidence="1">Uncharacterized protein</fullName>
    </submittedName>
</protein>
<proteinExistence type="predicted"/>
<name>A0A6G6UZS2_9PSED</name>
<reference evidence="1 2" key="1">
    <citation type="submission" date="2019-10" db="EMBL/GenBank/DDBJ databases">
        <title>XDR Pseudomonas monteilii producing IMP-16 from LCR.</title>
        <authorList>
            <person name="Ballaben A."/>
            <person name="Doi Y."/>
        </authorList>
    </citation>
    <scope>NUCLEOTIDE SEQUENCE [LARGE SCALE GENOMIC DNA]</scope>
    <source>
        <strain evidence="1 2">597/14</strain>
    </source>
</reference>
<comment type="caution">
    <text evidence="1">The sequence shown here is derived from an EMBL/GenBank/DDBJ whole genome shotgun (WGS) entry which is preliminary data.</text>
</comment>
<sequence length="225" mass="26042">MRAYQLQTSQLLHVIRAMHREWAAQKVLSLEPVTGDGPPVFTDLTVERQRLVERAQLERDERLEERYDEAKRAAFQAEYDQQEIEFQGYIDKNARAEIQRALNAASQRLAPCMSPGIQNAVRHLNSATQYLYNGVHLIELEVKMKLGEYYALQSAHLRQLQHKANASIAEARDRMHRNIDDFDLHSTKAWNKVRPIMQHGLMSLAVFDSRFTHTMISVTVCPFPQ</sequence>
<dbReference type="AlphaFoldDB" id="A0A6G6UZS2"/>
<dbReference type="EMBL" id="WEIK01000003">
    <property type="protein sequence ID" value="MVF48545.1"/>
    <property type="molecule type" value="Genomic_DNA"/>
</dbReference>